<evidence type="ECO:0000313" key="9">
    <source>
        <dbReference type="Proteomes" id="UP000624244"/>
    </source>
</evidence>
<dbReference type="AlphaFoldDB" id="A0A8H5ZI33"/>
<evidence type="ECO:0000256" key="6">
    <source>
        <dbReference type="ARBA" id="ARBA00022807"/>
    </source>
</evidence>
<evidence type="ECO:0000256" key="4">
    <source>
        <dbReference type="ARBA" id="ARBA00022786"/>
    </source>
</evidence>
<evidence type="ECO:0000256" key="3">
    <source>
        <dbReference type="ARBA" id="ARBA00022670"/>
    </source>
</evidence>
<dbReference type="GO" id="GO:0006508">
    <property type="term" value="P:proteolysis"/>
    <property type="evidence" value="ECO:0007669"/>
    <property type="project" value="UniProtKB-KW"/>
</dbReference>
<gene>
    <name evidence="8" type="ORF">GGP41_010550</name>
</gene>
<dbReference type="InterPro" id="IPR042467">
    <property type="entry name" value="Peptidase_C65_otubain_sub2"/>
</dbReference>
<dbReference type="PANTHER" id="PTHR12931">
    <property type="entry name" value="UBIQUITIN THIOLESTERASE PROTEIN OTUB"/>
    <property type="match status" value="1"/>
</dbReference>
<dbReference type="PANTHER" id="PTHR12931:SF15">
    <property type="entry name" value="UBIQUITIN THIOESTERASE OTUBAIN-LIKE"/>
    <property type="match status" value="1"/>
</dbReference>
<dbReference type="Gene3D" id="1.20.1300.20">
    <property type="entry name" value="Peptidase C65 Otubain, subdomain 2"/>
    <property type="match status" value="1"/>
</dbReference>
<keyword evidence="4" id="KW-0833">Ubl conjugation pathway</keyword>
<dbReference type="Gene3D" id="3.30.200.60">
    <property type="entry name" value="Peptidase C65 Otubain, subdomain 1"/>
    <property type="match status" value="1"/>
</dbReference>
<accession>A0A8H5ZI33</accession>
<keyword evidence="5" id="KW-0378">Hydrolase</keyword>
<comment type="catalytic activity">
    <reaction evidence="1">
        <text>Thiol-dependent hydrolysis of ester, thioester, amide, peptide and isopeptide bonds formed by the C-terminal Gly of ubiquitin (a 76-residue protein attached to proteins as an intracellular targeting signal).</text>
        <dbReference type="EC" id="3.4.19.12"/>
    </reaction>
</comment>
<proteinExistence type="predicted"/>
<dbReference type="InterPro" id="IPR042468">
    <property type="entry name" value="Peptidase_C65_otubain_sub1"/>
</dbReference>
<dbReference type="GO" id="GO:0043130">
    <property type="term" value="F:ubiquitin binding"/>
    <property type="evidence" value="ECO:0007669"/>
    <property type="project" value="TreeGrafter"/>
</dbReference>
<dbReference type="EMBL" id="WNKQ01000006">
    <property type="protein sequence ID" value="KAF5850913.1"/>
    <property type="molecule type" value="Genomic_DNA"/>
</dbReference>
<dbReference type="GO" id="GO:0004843">
    <property type="term" value="F:cysteine-type deubiquitinase activity"/>
    <property type="evidence" value="ECO:0007669"/>
    <property type="project" value="UniProtKB-EC"/>
</dbReference>
<evidence type="ECO:0000256" key="5">
    <source>
        <dbReference type="ARBA" id="ARBA00022801"/>
    </source>
</evidence>
<keyword evidence="6" id="KW-0788">Thiol protease</keyword>
<evidence type="ECO:0000256" key="1">
    <source>
        <dbReference type="ARBA" id="ARBA00000707"/>
    </source>
</evidence>
<dbReference type="InterPro" id="IPR038765">
    <property type="entry name" value="Papain-like_cys_pep_sf"/>
</dbReference>
<dbReference type="GO" id="GO:0005634">
    <property type="term" value="C:nucleus"/>
    <property type="evidence" value="ECO:0007669"/>
    <property type="project" value="TreeGrafter"/>
</dbReference>
<protein>
    <recommendedName>
        <fullName evidence="2">ubiquitinyl hydrolase 1</fullName>
        <ecNumber evidence="2">3.4.19.12</ecNumber>
    </recommendedName>
</protein>
<keyword evidence="3" id="KW-0645">Protease</keyword>
<dbReference type="EC" id="3.4.19.12" evidence="2"/>
<comment type="caution">
    <text evidence="8">The sequence shown here is derived from an EMBL/GenBank/DDBJ whole genome shotgun (WGS) entry which is preliminary data.</text>
</comment>
<feature type="region of interest" description="Disordered" evidence="7">
    <location>
        <begin position="573"/>
        <end position="594"/>
    </location>
</feature>
<organism evidence="8 9">
    <name type="scientific">Cochliobolus sativus</name>
    <name type="common">Common root rot and spot blotch fungus</name>
    <name type="synonym">Bipolaris sorokiniana</name>
    <dbReference type="NCBI Taxonomy" id="45130"/>
    <lineage>
        <taxon>Eukaryota</taxon>
        <taxon>Fungi</taxon>
        <taxon>Dikarya</taxon>
        <taxon>Ascomycota</taxon>
        <taxon>Pezizomycotina</taxon>
        <taxon>Dothideomycetes</taxon>
        <taxon>Pleosporomycetidae</taxon>
        <taxon>Pleosporales</taxon>
        <taxon>Pleosporineae</taxon>
        <taxon>Pleosporaceae</taxon>
        <taxon>Bipolaris</taxon>
    </lineage>
</organism>
<dbReference type="InterPro" id="IPR019400">
    <property type="entry name" value="Peptidase_C65_otubain"/>
</dbReference>
<evidence type="ECO:0000256" key="2">
    <source>
        <dbReference type="ARBA" id="ARBA00012759"/>
    </source>
</evidence>
<dbReference type="CDD" id="cd22749">
    <property type="entry name" value="Otubain_C65"/>
    <property type="match status" value="1"/>
</dbReference>
<evidence type="ECO:0000256" key="7">
    <source>
        <dbReference type="SAM" id="MobiDB-lite"/>
    </source>
</evidence>
<feature type="region of interest" description="Disordered" evidence="7">
    <location>
        <begin position="1"/>
        <end position="27"/>
    </location>
</feature>
<name>A0A8H5ZI33_COCSA</name>
<dbReference type="Proteomes" id="UP000624244">
    <property type="component" value="Unassembled WGS sequence"/>
</dbReference>
<sequence>MRITDAAVESFGPIASHQGQSRPPSNAVAMNRQPVLTDFHPHGHHHPHAHVHRGHYEVPAQSHYQNGLAFAIRAPVLPSGSYNHYHTGHHQHPGRQHQHQHRDPHLNMAVYPSDEEYAQLQKLSSEYEPEAIGPLVGERQSSAAITTQYATADPVYQIKTAALPAKYAYFRTCRGDGHCGWRAIAFTYFEALLSVGDVNKFAEEEARLNSLGNLLDHIGYSRDIWIDFAEEAFELLHKLANSLRNMDGQAADILLHTFNDMGESMAIITYVKLLASAWVQTHADDFVHFIDNGDVRGYCANNIEPTQCEADNVGIAALAEALVKPAGFGIEVWYLDRSPGEEINRSFYSEPTDAHHRPISGAPMLRLLYRPGHYDILYKAGDVPQVQHQPVPQQQPLQVALANYTDEFIPTATNVGDVMNMIPGIYPSSLGLGQRWTSLSYDFSPSPASHSQVTPVQPYAPTTAPISPVSSSHLDFVAPIHTSNASQYNPASHHNINLEQPPVTLPIHPPPPPVSIDRAAPTGVERGGPFRPSMYELEPGFGSSMQVQPFQTSIFRNSHFNTAHFMNPDFEPEQWCPDGEYATGNKGRYKSHSS</sequence>
<dbReference type="SUPFAM" id="SSF54001">
    <property type="entry name" value="Cysteine proteinases"/>
    <property type="match status" value="1"/>
</dbReference>
<dbReference type="Pfam" id="PF10275">
    <property type="entry name" value="Peptidase_C65"/>
    <property type="match status" value="1"/>
</dbReference>
<evidence type="ECO:0000313" key="8">
    <source>
        <dbReference type="EMBL" id="KAF5850913.1"/>
    </source>
</evidence>
<dbReference type="GO" id="GO:0071108">
    <property type="term" value="P:protein K48-linked deubiquitination"/>
    <property type="evidence" value="ECO:0007669"/>
    <property type="project" value="TreeGrafter"/>
</dbReference>
<reference evidence="8" key="1">
    <citation type="submission" date="2019-11" db="EMBL/GenBank/DDBJ databases">
        <title>Bipolaris sorokiniana Genome sequencing.</title>
        <authorList>
            <person name="Wang H."/>
        </authorList>
    </citation>
    <scope>NUCLEOTIDE SEQUENCE</scope>
</reference>